<reference evidence="1 2" key="1">
    <citation type="journal article" date="2012" name="Genome Res.">
        <title>Genomic basis of endosymbiont-conferred protection against an insect parasitoid.</title>
        <authorList>
            <person name="Hansen A.K."/>
            <person name="Vorburger C."/>
            <person name="Moran N.A."/>
        </authorList>
    </citation>
    <scope>NUCLEOTIDE SEQUENCE [LARGE SCALE GENOMIC DNA]</scope>
    <source>
        <strain evidence="2">R5.15</strain>
    </source>
</reference>
<dbReference type="AlphaFoldDB" id="G2H0A9"/>
<dbReference type="Proteomes" id="UP000004116">
    <property type="component" value="Unassembled WGS sequence"/>
</dbReference>
<keyword evidence="2" id="KW-1185">Reference proteome</keyword>
<evidence type="ECO:0000313" key="1">
    <source>
        <dbReference type="EMBL" id="EGY28572.1"/>
    </source>
</evidence>
<dbReference type="Pfam" id="PF17426">
    <property type="entry name" value="Putative_G5P"/>
    <property type="match status" value="1"/>
</dbReference>
<organism evidence="1 2">
    <name type="scientific">Candidatus Regiella insecticola 5.15</name>
    <dbReference type="NCBI Taxonomy" id="1005043"/>
    <lineage>
        <taxon>Bacteria</taxon>
        <taxon>Pseudomonadati</taxon>
        <taxon>Pseudomonadota</taxon>
        <taxon>Gammaproteobacteria</taxon>
        <taxon>Enterobacterales</taxon>
        <taxon>Enterobacteriaceae</taxon>
        <taxon>aphid secondary symbionts</taxon>
        <taxon>Candidatus Regiella</taxon>
    </lineage>
</organism>
<accession>G2H0A9</accession>
<dbReference type="EMBL" id="AGCA01000356">
    <property type="protein sequence ID" value="EGY28572.1"/>
    <property type="molecule type" value="Genomic_DNA"/>
</dbReference>
<name>G2H0A9_9ENTR</name>
<dbReference type="RefSeq" id="WP_006707143.1">
    <property type="nucleotide sequence ID" value="NZ_AGCA01000356.1"/>
</dbReference>
<dbReference type="InterPro" id="IPR035411">
    <property type="entry name" value="Putative_G5P"/>
</dbReference>
<comment type="caution">
    <text evidence="1">The sequence shown here is derived from an EMBL/GenBank/DDBJ whole genome shotgun (WGS) entry which is preliminary data.</text>
</comment>
<gene>
    <name evidence="1" type="ORF">Rin_00014890</name>
</gene>
<protein>
    <submittedName>
        <fullName evidence="1">Uncharacterized protein</fullName>
    </submittedName>
</protein>
<sequence length="109" mass="12223">MLTGYLYRGTLLGVNAQPSSFMDEEGKKQDKIKYILGLQSEVMNDFGGTDTRTDKFIVPPALVLTGLHNQLKSLKSKQVEIKFRINKWDFNGRSGETQEVLSVQEVAKG</sequence>
<proteinExistence type="predicted"/>
<evidence type="ECO:0000313" key="2">
    <source>
        <dbReference type="Proteomes" id="UP000004116"/>
    </source>
</evidence>